<keyword evidence="9" id="KW-1185">Reference proteome</keyword>
<feature type="transmembrane region" description="Helical" evidence="6">
    <location>
        <begin position="267"/>
        <end position="288"/>
    </location>
</feature>
<feature type="transmembrane region" description="Helical" evidence="6">
    <location>
        <begin position="656"/>
        <end position="679"/>
    </location>
</feature>
<evidence type="ECO:0000256" key="1">
    <source>
        <dbReference type="ARBA" id="ARBA00004651"/>
    </source>
</evidence>
<dbReference type="AlphaFoldDB" id="A0A6L6PEG6"/>
<dbReference type="PANTHER" id="PTHR33406">
    <property type="entry name" value="MEMBRANE PROTEIN MJ1562-RELATED"/>
    <property type="match status" value="1"/>
</dbReference>
<dbReference type="EMBL" id="WNKY01000003">
    <property type="protein sequence ID" value="MTV37007.1"/>
    <property type="molecule type" value="Genomic_DNA"/>
</dbReference>
<dbReference type="PANTHER" id="PTHR33406:SF10">
    <property type="entry name" value="SSD DOMAIN-CONTAINING PROTEIN"/>
    <property type="match status" value="1"/>
</dbReference>
<gene>
    <name evidence="8" type="ORF">GM676_05355</name>
</gene>
<proteinExistence type="predicted"/>
<feature type="transmembrane region" description="Helical" evidence="6">
    <location>
        <begin position="720"/>
        <end position="746"/>
    </location>
</feature>
<feature type="transmembrane region" description="Helical" evidence="6">
    <location>
        <begin position="758"/>
        <end position="783"/>
    </location>
</feature>
<dbReference type="Proteomes" id="UP000475582">
    <property type="component" value="Unassembled WGS sequence"/>
</dbReference>
<feature type="transmembrane region" description="Helical" evidence="6">
    <location>
        <begin position="372"/>
        <end position="396"/>
    </location>
</feature>
<reference evidence="8 9" key="1">
    <citation type="submission" date="2019-11" db="EMBL/GenBank/DDBJ databases">
        <title>Type strains purchased from KCTC, JCM and DSMZ.</title>
        <authorList>
            <person name="Lu H."/>
        </authorList>
    </citation>
    <scope>NUCLEOTIDE SEQUENCE [LARGE SCALE GENOMIC DNA]</scope>
    <source>
        <strain evidence="8 9">KCTC 22382</strain>
    </source>
</reference>
<organism evidence="8 9">
    <name type="scientific">Duganella radicis</name>
    <dbReference type="NCBI Taxonomy" id="551988"/>
    <lineage>
        <taxon>Bacteria</taxon>
        <taxon>Pseudomonadati</taxon>
        <taxon>Pseudomonadota</taxon>
        <taxon>Betaproteobacteria</taxon>
        <taxon>Burkholderiales</taxon>
        <taxon>Oxalobacteraceae</taxon>
        <taxon>Telluria group</taxon>
        <taxon>Duganella</taxon>
    </lineage>
</organism>
<protein>
    <submittedName>
        <fullName evidence="8">MMPL family transporter</fullName>
    </submittedName>
</protein>
<feature type="transmembrane region" description="Helical" evidence="6">
    <location>
        <begin position="430"/>
        <end position="448"/>
    </location>
</feature>
<dbReference type="Gene3D" id="1.20.1640.10">
    <property type="entry name" value="Multidrug efflux transporter AcrB transmembrane domain"/>
    <property type="match status" value="2"/>
</dbReference>
<dbReference type="OrthoDB" id="9176717at2"/>
<dbReference type="PROSITE" id="PS50156">
    <property type="entry name" value="SSD"/>
    <property type="match status" value="1"/>
</dbReference>
<name>A0A6L6PEG6_9BURK</name>
<evidence type="ECO:0000256" key="2">
    <source>
        <dbReference type="ARBA" id="ARBA00022475"/>
    </source>
</evidence>
<evidence type="ECO:0000313" key="8">
    <source>
        <dbReference type="EMBL" id="MTV37007.1"/>
    </source>
</evidence>
<dbReference type="InterPro" id="IPR000731">
    <property type="entry name" value="SSD"/>
</dbReference>
<evidence type="ECO:0000313" key="9">
    <source>
        <dbReference type="Proteomes" id="UP000475582"/>
    </source>
</evidence>
<dbReference type="RefSeq" id="WP_155462351.1">
    <property type="nucleotide sequence ID" value="NZ_WNKY01000003.1"/>
</dbReference>
<accession>A0A6L6PEG6</accession>
<evidence type="ECO:0000256" key="6">
    <source>
        <dbReference type="SAM" id="Phobius"/>
    </source>
</evidence>
<evidence type="ECO:0000256" key="5">
    <source>
        <dbReference type="ARBA" id="ARBA00023136"/>
    </source>
</evidence>
<evidence type="ECO:0000259" key="7">
    <source>
        <dbReference type="PROSITE" id="PS50156"/>
    </source>
</evidence>
<dbReference type="Pfam" id="PF03176">
    <property type="entry name" value="MMPL"/>
    <property type="match status" value="2"/>
</dbReference>
<feature type="transmembrane region" description="Helical" evidence="6">
    <location>
        <begin position="34"/>
        <end position="52"/>
    </location>
</feature>
<feature type="domain" description="SSD" evidence="7">
    <location>
        <begin position="266"/>
        <end position="393"/>
    </location>
</feature>
<feature type="transmembrane region" description="Helical" evidence="6">
    <location>
        <begin position="294"/>
        <end position="312"/>
    </location>
</feature>
<evidence type="ECO:0000256" key="4">
    <source>
        <dbReference type="ARBA" id="ARBA00022989"/>
    </source>
</evidence>
<dbReference type="SUPFAM" id="SSF82866">
    <property type="entry name" value="Multidrug efflux transporter AcrB transmembrane domain"/>
    <property type="match status" value="2"/>
</dbReference>
<evidence type="ECO:0000256" key="3">
    <source>
        <dbReference type="ARBA" id="ARBA00022692"/>
    </source>
</evidence>
<comment type="subcellular location">
    <subcellularLocation>
        <location evidence="1">Cell membrane</location>
        <topology evidence="1">Multi-pass membrane protein</topology>
    </subcellularLocation>
</comment>
<feature type="transmembrane region" description="Helical" evidence="6">
    <location>
        <begin position="339"/>
        <end position="360"/>
    </location>
</feature>
<sequence length="807" mass="87178">MKQSNQDMPAVTSLADFDRRSGSRVERLLFNHRLAVLLLFAVATALLAWQALGVKLNPSFERMIPAHHPYVLNYRAHKADLAGLGNTLRIAVEAREGSIYSARYMETLRKLNDELFLLPGVDRSFMKSLWMPAVRWIGVTEEGLDGGPVIPDAFDGSPSSLDALRANIERSGEIGALVAPDFKSSVIVMPLMEGDGAQRLDYARLSQQLEQLRTKYEAEGVRIHITGFAKVVGDLIEGMQQVLVFFAVALAICTAVLLWYTRCVRSTVLVVACSLVAAVWLLGLLPALGYELDPYSVLLPFLVFAIGMSHGAQKMNGIMQDIGRGAHKLVAARYTFRRLFLAGLTALLADAVGFAVLMVIDIPVIHDLAISASIGVAVLIFTNLILLPILLSYTGVSPVAAQRSLRDEEGTAPRKHRFWAFLDLFTGRRWASVAIGAALALAAGGAAVSTQLKIGDLDPGAPELRPDSRYNRDSAFMAAHYAASSDNFVVMVQTPQYMCANYAVLAQVEALEWQLQQLPGVESTNSYATLSKRTSAGMNEGSLKWFDLPRSQDMLNAITTRAPRELLNQNCDLLTVYVYLKDHKADTLDAVVRAVEAFAAANNTKELQFLPAAGNAGIEAATNIVVRKANTQMLLLVYAAVIVLAFVAFRSWRAVICAVLPLMLTSVLCEALMVALGIGVKVATLPVIALGVGIGVDYALYVVTVTLAEMRRGASLSQAYYRALLFTGKVVVLTGVTLGVAVATWGLSPIKFQADMGILLAFMFIWNMLGALILLPALAHFLLQPRAATPTRSVAAAPAPAACTAGD</sequence>
<keyword evidence="2" id="KW-1003">Cell membrane</keyword>
<dbReference type="InterPro" id="IPR050545">
    <property type="entry name" value="Mycobact_MmpL"/>
</dbReference>
<feature type="transmembrane region" description="Helical" evidence="6">
    <location>
        <begin position="685"/>
        <end position="708"/>
    </location>
</feature>
<keyword evidence="4 6" id="KW-1133">Transmembrane helix</keyword>
<dbReference type="InterPro" id="IPR004869">
    <property type="entry name" value="MMPL_dom"/>
</dbReference>
<feature type="transmembrane region" description="Helical" evidence="6">
    <location>
        <begin position="242"/>
        <end position="260"/>
    </location>
</feature>
<comment type="caution">
    <text evidence="8">The sequence shown here is derived from an EMBL/GenBank/DDBJ whole genome shotgun (WGS) entry which is preliminary data.</text>
</comment>
<keyword evidence="5 6" id="KW-0472">Membrane</keyword>
<dbReference type="GO" id="GO:0005886">
    <property type="term" value="C:plasma membrane"/>
    <property type="evidence" value="ECO:0007669"/>
    <property type="project" value="UniProtKB-SubCell"/>
</dbReference>
<keyword evidence="3 6" id="KW-0812">Transmembrane</keyword>
<feature type="transmembrane region" description="Helical" evidence="6">
    <location>
        <begin position="633"/>
        <end position="649"/>
    </location>
</feature>